<protein>
    <submittedName>
        <fullName evidence="2">Uncharacterized protein</fullName>
    </submittedName>
</protein>
<feature type="compositionally biased region" description="Low complexity" evidence="1">
    <location>
        <begin position="368"/>
        <end position="398"/>
    </location>
</feature>
<accession>A0A433QVI9</accession>
<feature type="region of interest" description="Disordered" evidence="1">
    <location>
        <begin position="254"/>
        <end position="273"/>
    </location>
</feature>
<organism evidence="2 3">
    <name type="scientific">Jimgerdemannia flammicorona</name>
    <dbReference type="NCBI Taxonomy" id="994334"/>
    <lineage>
        <taxon>Eukaryota</taxon>
        <taxon>Fungi</taxon>
        <taxon>Fungi incertae sedis</taxon>
        <taxon>Mucoromycota</taxon>
        <taxon>Mucoromycotina</taxon>
        <taxon>Endogonomycetes</taxon>
        <taxon>Endogonales</taxon>
        <taxon>Endogonaceae</taxon>
        <taxon>Jimgerdemannia</taxon>
    </lineage>
</organism>
<evidence type="ECO:0000313" key="2">
    <source>
        <dbReference type="EMBL" id="RUS33822.1"/>
    </source>
</evidence>
<keyword evidence="3" id="KW-1185">Reference proteome</keyword>
<evidence type="ECO:0000313" key="3">
    <source>
        <dbReference type="Proteomes" id="UP000274822"/>
    </source>
</evidence>
<feature type="region of interest" description="Disordered" evidence="1">
    <location>
        <begin position="366"/>
        <end position="399"/>
    </location>
</feature>
<evidence type="ECO:0000256" key="1">
    <source>
        <dbReference type="SAM" id="MobiDB-lite"/>
    </source>
</evidence>
<feature type="compositionally biased region" description="Polar residues" evidence="1">
    <location>
        <begin position="262"/>
        <end position="273"/>
    </location>
</feature>
<sequence length="455" mass="50473">MSNHPIIYTPRLTDLVLLPPNLSSASPRERPLRSPRFAGRGHLPNECRVKKSLVSRTICGAVDNTGAIIEPAYEVVMQGGEGVWEVSGEDNVLEWGGGYASDRRAINWNGEWGVGNEHQPSHIGHSLDGRMVTDVTWSPNVTLPVDVWAVSRLSVVPNLIMQEHILEALISQLLRPTEKPIYCAYVNRHEESPQSEPNISPSIVAIIKSAPAASRAAEEACVFVLQERSTRLTPTIHTLLPIFSDFQLSMGGRQSHPYHVPNTAQKPTEQSQGLSKSEFVLSLTSTAQTVRVEVDNMDVLQRLVSELRRLIAVAREEDFRSGGNTHRWVQFYGVSRRRRSVPHPVRQYSMPVGSLGRLRSLSDADENTLTSAASSRTTLSRSSTTYSLSTTTTDTTTANPFLTIDPFAPLLVSDSAPWSPTALESPRGPKYGVKEQWIAKRMREREGEFVQWGHV</sequence>
<dbReference type="AlphaFoldDB" id="A0A433QVI9"/>
<feature type="non-terminal residue" evidence="2">
    <location>
        <position position="455"/>
    </location>
</feature>
<reference evidence="2 3" key="1">
    <citation type="journal article" date="2018" name="New Phytol.">
        <title>Phylogenomics of Endogonaceae and evolution of mycorrhizas within Mucoromycota.</title>
        <authorList>
            <person name="Chang Y."/>
            <person name="Desiro A."/>
            <person name="Na H."/>
            <person name="Sandor L."/>
            <person name="Lipzen A."/>
            <person name="Clum A."/>
            <person name="Barry K."/>
            <person name="Grigoriev I.V."/>
            <person name="Martin F.M."/>
            <person name="Stajich J.E."/>
            <person name="Smith M.E."/>
            <person name="Bonito G."/>
            <person name="Spatafora J.W."/>
        </authorList>
    </citation>
    <scope>NUCLEOTIDE SEQUENCE [LARGE SCALE GENOMIC DNA]</scope>
    <source>
        <strain evidence="2 3">AD002</strain>
    </source>
</reference>
<dbReference type="EMBL" id="RBNJ01000902">
    <property type="protein sequence ID" value="RUS33822.1"/>
    <property type="molecule type" value="Genomic_DNA"/>
</dbReference>
<proteinExistence type="predicted"/>
<dbReference type="Proteomes" id="UP000274822">
    <property type="component" value="Unassembled WGS sequence"/>
</dbReference>
<gene>
    <name evidence="2" type="ORF">BC938DRAFT_483699</name>
</gene>
<comment type="caution">
    <text evidence="2">The sequence shown here is derived from an EMBL/GenBank/DDBJ whole genome shotgun (WGS) entry which is preliminary data.</text>
</comment>
<name>A0A433QVI9_9FUNG</name>